<name>A0A8J5R2M9_ZIZPA</name>
<dbReference type="GO" id="GO:0070475">
    <property type="term" value="P:rRNA base methylation"/>
    <property type="evidence" value="ECO:0007669"/>
    <property type="project" value="InterPro"/>
</dbReference>
<organism evidence="2 3">
    <name type="scientific">Zizania palustris</name>
    <name type="common">Northern wild rice</name>
    <dbReference type="NCBI Taxonomy" id="103762"/>
    <lineage>
        <taxon>Eukaryota</taxon>
        <taxon>Viridiplantae</taxon>
        <taxon>Streptophyta</taxon>
        <taxon>Embryophyta</taxon>
        <taxon>Tracheophyta</taxon>
        <taxon>Spermatophyta</taxon>
        <taxon>Magnoliopsida</taxon>
        <taxon>Liliopsida</taxon>
        <taxon>Poales</taxon>
        <taxon>Poaceae</taxon>
        <taxon>BOP clade</taxon>
        <taxon>Oryzoideae</taxon>
        <taxon>Oryzeae</taxon>
        <taxon>Zizaniinae</taxon>
        <taxon>Zizania</taxon>
    </lineage>
</organism>
<evidence type="ECO:0000313" key="3">
    <source>
        <dbReference type="Proteomes" id="UP000729402"/>
    </source>
</evidence>
<keyword evidence="3" id="KW-1185">Reference proteome</keyword>
<evidence type="ECO:0000313" key="2">
    <source>
        <dbReference type="EMBL" id="KAG8049865.1"/>
    </source>
</evidence>
<reference evidence="2" key="2">
    <citation type="submission" date="2021-02" db="EMBL/GenBank/DDBJ databases">
        <authorList>
            <person name="Kimball J.A."/>
            <person name="Haas M.W."/>
            <person name="Macchietto M."/>
            <person name="Kono T."/>
            <person name="Duquette J."/>
            <person name="Shao M."/>
        </authorList>
    </citation>
    <scope>NUCLEOTIDE SEQUENCE</scope>
    <source>
        <tissue evidence="2">Fresh leaf tissue</tissue>
    </source>
</reference>
<dbReference type="GO" id="GO:0070042">
    <property type="term" value="F:rRNA (uridine-N3-)-methyltransferase activity"/>
    <property type="evidence" value="ECO:0007669"/>
    <property type="project" value="InterPro"/>
</dbReference>
<dbReference type="AlphaFoldDB" id="A0A8J5R2M9"/>
<reference evidence="2" key="1">
    <citation type="journal article" date="2021" name="bioRxiv">
        <title>Whole Genome Assembly and Annotation of Northern Wild Rice, Zizania palustris L., Supports a Whole Genome Duplication in the Zizania Genus.</title>
        <authorList>
            <person name="Haas M."/>
            <person name="Kono T."/>
            <person name="Macchietto M."/>
            <person name="Millas R."/>
            <person name="McGilp L."/>
            <person name="Shao M."/>
            <person name="Duquette J."/>
            <person name="Hirsch C.N."/>
            <person name="Kimball J."/>
        </authorList>
    </citation>
    <scope>NUCLEOTIDE SEQUENCE</scope>
    <source>
        <tissue evidence="2">Fresh leaf tissue</tissue>
    </source>
</reference>
<feature type="domain" description="25S rRNA (uridine-N(3))-methyltransferase BMT5-like" evidence="1">
    <location>
        <begin position="289"/>
        <end position="333"/>
    </location>
</feature>
<protein>
    <recommendedName>
        <fullName evidence="1">25S rRNA (uridine-N(3))-methyltransferase BMT5-like domain-containing protein</fullName>
    </recommendedName>
</protein>
<proteinExistence type="predicted"/>
<sequence>MVAGKEMVPAAEGETMDVVVDGEVEALHGIPVTDDGNDEAPVAEVVNAIAIDGEEVAPAGEGNTVTAKVAVKEVVPAAEGETMDAVANGEVEALQGISVTDDGNKEAPVAEGVNVIAVYGEEAAPEGEGETVAAKVAGKEVTLEAEGETVDAVVDGEVEPLPLPSSDRQFVARTLMEVASLSPEDANVASTVVTGGGGVDKAPLEVEVPAIAVNGEEAVPSGEGDTLTAKVAVKGLTRSRRRCVKWLMHYSSAQSILTVGDGDFSFSLALGTAFGSGENLVATSLDSYVHVSHKSGWPYDSWDIEQLATESSLAMVEQVYFQKEDYPGYNNKRGDGSRSDKHFPLGLCYTYKFISSLEL</sequence>
<dbReference type="InterPro" id="IPR019446">
    <property type="entry name" value="BMT5-like"/>
</dbReference>
<evidence type="ECO:0000259" key="1">
    <source>
        <dbReference type="Pfam" id="PF10354"/>
    </source>
</evidence>
<accession>A0A8J5R2M9</accession>
<dbReference type="PANTHER" id="PTHR11538">
    <property type="entry name" value="PHENYLALANYL-TRNA SYNTHETASE"/>
    <property type="match status" value="1"/>
</dbReference>
<gene>
    <name evidence="2" type="ORF">GUJ93_ZPchr0009g1256</name>
</gene>
<dbReference type="Proteomes" id="UP000729402">
    <property type="component" value="Unassembled WGS sequence"/>
</dbReference>
<dbReference type="OrthoDB" id="273345at2759"/>
<dbReference type="PANTHER" id="PTHR11538:SF26">
    <property type="entry name" value="FERREDOXIN-FOLD ANTICODON-BINDING DOMAIN-CONTAINING PROTEIN 1"/>
    <property type="match status" value="1"/>
</dbReference>
<dbReference type="Pfam" id="PF10354">
    <property type="entry name" value="BMT5-like"/>
    <property type="match status" value="2"/>
</dbReference>
<feature type="domain" description="25S rRNA (uridine-N(3))-methyltransferase BMT5-like" evidence="1">
    <location>
        <begin position="257"/>
        <end position="288"/>
    </location>
</feature>
<comment type="caution">
    <text evidence="2">The sequence shown here is derived from an EMBL/GenBank/DDBJ whole genome shotgun (WGS) entry which is preliminary data.</text>
</comment>
<dbReference type="GO" id="GO:0005737">
    <property type="term" value="C:cytoplasm"/>
    <property type="evidence" value="ECO:0007669"/>
    <property type="project" value="TreeGrafter"/>
</dbReference>
<dbReference type="EMBL" id="JAAALK010000289">
    <property type="protein sequence ID" value="KAG8049865.1"/>
    <property type="molecule type" value="Genomic_DNA"/>
</dbReference>